<name>A0A2A4YP53_9PROT</name>
<evidence type="ECO:0000313" key="2">
    <source>
        <dbReference type="EMBL" id="PCI96524.1"/>
    </source>
</evidence>
<sequence length="186" mass="20018">MLGVSFATMLATQVMAAGAHVAPLEEFAKTTVAEWIANPAIIAAIKSQNEQNASLTEDEIIALDNKWRAETKASSHPMIDGLLNSDVSKALADYRDSTTGMVTEIFVMDNKGLNVAQSDVTSDYWQGDEGKWQKTYLVGPDAIFVDEIETDESTQTLQSQMSMSIKDPATGETIGAITVGVNVEAL</sequence>
<dbReference type="EMBL" id="NVUS01000042">
    <property type="protein sequence ID" value="PCI96524.1"/>
    <property type="molecule type" value="Genomic_DNA"/>
</dbReference>
<organism evidence="2">
    <name type="scientific">OCS116 cluster bacterium</name>
    <dbReference type="NCBI Taxonomy" id="2030921"/>
    <lineage>
        <taxon>Bacteria</taxon>
        <taxon>Pseudomonadati</taxon>
        <taxon>Pseudomonadota</taxon>
        <taxon>Alphaproteobacteria</taxon>
        <taxon>OCS116 cluster</taxon>
    </lineage>
</organism>
<protein>
    <submittedName>
        <fullName evidence="2">Uncharacterized protein</fullName>
    </submittedName>
</protein>
<gene>
    <name evidence="2" type="ORF">COB13_17440</name>
</gene>
<dbReference type="AlphaFoldDB" id="A0A2A4YP53"/>
<feature type="signal peptide" evidence="1">
    <location>
        <begin position="1"/>
        <end position="16"/>
    </location>
</feature>
<comment type="caution">
    <text evidence="2">The sequence shown here is derived from an EMBL/GenBank/DDBJ whole genome shotgun (WGS) entry which is preliminary data.</text>
</comment>
<accession>A0A2A4YP53</accession>
<reference key="1">
    <citation type="submission" date="2017-08" db="EMBL/GenBank/DDBJ databases">
        <title>A dynamic microbial community with high functional redundancy inhabits the cold, oxic subseafloor aquifer.</title>
        <authorList>
            <person name="Tully B.J."/>
            <person name="Wheat C.G."/>
            <person name="Glazer B.T."/>
            <person name="Huber J.A."/>
        </authorList>
    </citation>
    <scope>NUCLEOTIDE SEQUENCE [LARGE SCALE GENOMIC DNA]</scope>
</reference>
<evidence type="ECO:0000256" key="1">
    <source>
        <dbReference type="SAM" id="SignalP"/>
    </source>
</evidence>
<reference evidence="2" key="2">
    <citation type="journal article" date="2018" name="ISME J.">
        <title>A dynamic microbial community with high functional redundancy inhabits the cold, oxic subseafloor aquifer.</title>
        <authorList>
            <person name="Tully B.J."/>
            <person name="Wheat C.G."/>
            <person name="Glazer B.T."/>
            <person name="Huber J.A."/>
        </authorList>
    </citation>
    <scope>NUCLEOTIDE SEQUENCE</scope>
    <source>
        <strain evidence="2">NORP83</strain>
    </source>
</reference>
<proteinExistence type="predicted"/>
<keyword evidence="1" id="KW-0732">Signal</keyword>
<feature type="chain" id="PRO_5012155887" evidence="1">
    <location>
        <begin position="17"/>
        <end position="186"/>
    </location>
</feature>